<dbReference type="Proteomes" id="UP000199048">
    <property type="component" value="Unassembled WGS sequence"/>
</dbReference>
<keyword evidence="4" id="KW-0808">Transferase</keyword>
<evidence type="ECO:0000256" key="3">
    <source>
        <dbReference type="ARBA" id="ARBA00022553"/>
    </source>
</evidence>
<dbReference type="PROSITE" id="PS50110">
    <property type="entry name" value="RESPONSE_REGULATORY"/>
    <property type="match status" value="1"/>
</dbReference>
<dbReference type="SUPFAM" id="SSF55874">
    <property type="entry name" value="ATPase domain of HSP90 chaperone/DNA topoisomerase II/histidine kinase"/>
    <property type="match status" value="1"/>
</dbReference>
<evidence type="ECO:0000256" key="2">
    <source>
        <dbReference type="ARBA" id="ARBA00012438"/>
    </source>
</evidence>
<feature type="domain" description="Response regulatory" evidence="8">
    <location>
        <begin position="576"/>
        <end position="689"/>
    </location>
</feature>
<dbReference type="SUPFAM" id="SSF55785">
    <property type="entry name" value="PYP-like sensor domain (PAS domain)"/>
    <property type="match status" value="1"/>
</dbReference>
<proteinExistence type="predicted"/>
<dbReference type="Pfam" id="PF00072">
    <property type="entry name" value="Response_reg"/>
    <property type="match status" value="1"/>
</dbReference>
<dbReference type="Gene3D" id="3.30.450.40">
    <property type="match status" value="1"/>
</dbReference>
<dbReference type="Gene3D" id="1.10.287.130">
    <property type="match status" value="1"/>
</dbReference>
<evidence type="ECO:0000256" key="5">
    <source>
        <dbReference type="ARBA" id="ARBA00022777"/>
    </source>
</evidence>
<feature type="domain" description="PAS" evidence="9">
    <location>
        <begin position="195"/>
        <end position="265"/>
    </location>
</feature>
<dbReference type="InterPro" id="IPR000014">
    <property type="entry name" value="PAS"/>
</dbReference>
<evidence type="ECO:0000259" key="7">
    <source>
        <dbReference type="PROSITE" id="PS50109"/>
    </source>
</evidence>
<protein>
    <recommendedName>
        <fullName evidence="2">histidine kinase</fullName>
        <ecNumber evidence="2">2.7.13.3</ecNumber>
    </recommendedName>
</protein>
<dbReference type="PRINTS" id="PR00344">
    <property type="entry name" value="BCTRLSENSOR"/>
</dbReference>
<comment type="catalytic activity">
    <reaction evidence="1">
        <text>ATP + protein L-histidine = ADP + protein N-phospho-L-histidine.</text>
        <dbReference type="EC" id="2.7.13.3"/>
    </reaction>
</comment>
<dbReference type="PROSITE" id="PS50112">
    <property type="entry name" value="PAS"/>
    <property type="match status" value="1"/>
</dbReference>
<dbReference type="CDD" id="cd00130">
    <property type="entry name" value="PAS"/>
    <property type="match status" value="1"/>
</dbReference>
<feature type="domain" description="Histidine kinase" evidence="7">
    <location>
        <begin position="333"/>
        <end position="554"/>
    </location>
</feature>
<dbReference type="SUPFAM" id="SSF52172">
    <property type="entry name" value="CheY-like"/>
    <property type="match status" value="1"/>
</dbReference>
<dbReference type="InterPro" id="IPR005467">
    <property type="entry name" value="His_kinase_dom"/>
</dbReference>
<dbReference type="OrthoDB" id="9796100at2"/>
<dbReference type="SUPFAM" id="SSF55781">
    <property type="entry name" value="GAF domain-like"/>
    <property type="match status" value="1"/>
</dbReference>
<evidence type="ECO:0000256" key="4">
    <source>
        <dbReference type="ARBA" id="ARBA00022679"/>
    </source>
</evidence>
<reference evidence="11" key="1">
    <citation type="submission" date="2016-10" db="EMBL/GenBank/DDBJ databases">
        <authorList>
            <person name="Varghese N."/>
            <person name="Submissions S."/>
        </authorList>
    </citation>
    <scope>NUCLEOTIDE SEQUENCE [LARGE SCALE GENOMIC DNA]</scope>
    <source>
        <strain evidence="11">BL36</strain>
    </source>
</reference>
<dbReference type="InterPro" id="IPR003018">
    <property type="entry name" value="GAF"/>
</dbReference>
<gene>
    <name evidence="10" type="ORF">SAMN05192568_107214</name>
</gene>
<dbReference type="InterPro" id="IPR001789">
    <property type="entry name" value="Sig_transdc_resp-reg_receiver"/>
</dbReference>
<dbReference type="SMART" id="SM00448">
    <property type="entry name" value="REC"/>
    <property type="match status" value="1"/>
</dbReference>
<dbReference type="Pfam" id="PF00512">
    <property type="entry name" value="HisKA"/>
    <property type="match status" value="1"/>
</dbReference>
<evidence type="ECO:0000313" key="11">
    <source>
        <dbReference type="Proteomes" id="UP000199048"/>
    </source>
</evidence>
<evidence type="ECO:0000256" key="1">
    <source>
        <dbReference type="ARBA" id="ARBA00000085"/>
    </source>
</evidence>
<dbReference type="SMART" id="SM00091">
    <property type="entry name" value="PAS"/>
    <property type="match status" value="1"/>
</dbReference>
<evidence type="ECO:0000256" key="6">
    <source>
        <dbReference type="PROSITE-ProRule" id="PRU00169"/>
    </source>
</evidence>
<dbReference type="CDD" id="cd00082">
    <property type="entry name" value="HisKA"/>
    <property type="match status" value="1"/>
</dbReference>
<dbReference type="InterPro" id="IPR036097">
    <property type="entry name" value="HisK_dim/P_sf"/>
</dbReference>
<keyword evidence="11" id="KW-1185">Reference proteome</keyword>
<dbReference type="Gene3D" id="3.40.50.2300">
    <property type="match status" value="1"/>
</dbReference>
<dbReference type="SMART" id="SM00388">
    <property type="entry name" value="HisKA"/>
    <property type="match status" value="1"/>
</dbReference>
<dbReference type="Gene3D" id="3.30.565.10">
    <property type="entry name" value="Histidine kinase-like ATPase, C-terminal domain"/>
    <property type="match status" value="1"/>
</dbReference>
<dbReference type="PANTHER" id="PTHR43065:SF49">
    <property type="entry name" value="HISTIDINE KINASE"/>
    <property type="match status" value="1"/>
</dbReference>
<dbReference type="InterPro" id="IPR003661">
    <property type="entry name" value="HisK_dim/P_dom"/>
</dbReference>
<dbReference type="NCBIfam" id="TIGR00229">
    <property type="entry name" value="sensory_box"/>
    <property type="match status" value="1"/>
</dbReference>
<dbReference type="PROSITE" id="PS50109">
    <property type="entry name" value="HIS_KIN"/>
    <property type="match status" value="1"/>
</dbReference>
<dbReference type="AlphaFoldDB" id="A0A1I4UKL0"/>
<dbReference type="InterPro" id="IPR035965">
    <property type="entry name" value="PAS-like_dom_sf"/>
</dbReference>
<dbReference type="SUPFAM" id="SSF47384">
    <property type="entry name" value="Homodimeric domain of signal transducing histidine kinase"/>
    <property type="match status" value="1"/>
</dbReference>
<dbReference type="InterPro" id="IPR013656">
    <property type="entry name" value="PAS_4"/>
</dbReference>
<dbReference type="Pfam" id="PF02518">
    <property type="entry name" value="HATPase_c"/>
    <property type="match status" value="1"/>
</dbReference>
<dbReference type="STRING" id="582667.SAMN05192568_107214"/>
<feature type="modified residue" description="4-aspartylphosphate" evidence="6">
    <location>
        <position position="627"/>
    </location>
</feature>
<dbReference type="GO" id="GO:0000155">
    <property type="term" value="F:phosphorelay sensor kinase activity"/>
    <property type="evidence" value="ECO:0007669"/>
    <property type="project" value="InterPro"/>
</dbReference>
<sequence>MSKPTPEGTPFVAEDGVRLAALDAYGILDTPAEQGFEDLTLLASRICDAPVALVSLVDRDRQWFKARVGFPRCETDLDSSVCKFVLAEQDVLVIPDLALDPRTTANPLVTGEPFIRFYAGAPLRTPEGMTIGSLCVIDHEPRPAGLTEGQRESLTALARQATTLLELRRKGETQSRAEAALTGLNVSLGRQVARSNADLDRVWRNAQDLQLIIDAEGVFQAVSPSATRLLGWAPEEMVGRNLFAFTHPDGHQASREALAQALREPLPPHRNRYLHKDGSDRWIAWVTTPEDGLIYCYGRDVTVETEQAHGLLQTEEALRQSQKLEAIGQLTGSVAHDFNNLLTVIKSSSDLLKRPNLAEERRTRYVAAISDTVDRAARLTGQLLAFARRQTLQPEVFAACDGVRAISEMMGTLTGARIKLGIDLPEHRLFIDADPSQFDTALVNMAVNARDAMDGDGRIDITVSPADAMPARRAHGAIPGPYVAISLSDTGSGIAPDRIDRIFEPFFTTKEIGKGTGLGLSQVFGFAKQSGGDVMVSSVVGEGTTFTLYLPRVAEARRKATKAIGPDMLTVGHDTRVLVVEDNADVGSFSVQALIELGYLPILAAGGEEALAVLAPDAARFDVVFTDVVMPGMSGIDLAEEIRRRHPGLPVVLTSGYSHVLAKEGTHGFELLQKPYSIEQLSRTLHNAKRGRQGDRILDA</sequence>
<evidence type="ECO:0000313" key="10">
    <source>
        <dbReference type="EMBL" id="SFM89451.1"/>
    </source>
</evidence>
<dbReference type="SMART" id="SM00065">
    <property type="entry name" value="GAF"/>
    <property type="match status" value="1"/>
</dbReference>
<dbReference type="InterPro" id="IPR029016">
    <property type="entry name" value="GAF-like_dom_sf"/>
</dbReference>
<dbReference type="InterPro" id="IPR004358">
    <property type="entry name" value="Sig_transdc_His_kin-like_C"/>
</dbReference>
<evidence type="ECO:0000259" key="9">
    <source>
        <dbReference type="PROSITE" id="PS50112"/>
    </source>
</evidence>
<dbReference type="InterPro" id="IPR011006">
    <property type="entry name" value="CheY-like_superfamily"/>
</dbReference>
<keyword evidence="3 6" id="KW-0597">Phosphoprotein</keyword>
<accession>A0A1I4UKL0</accession>
<keyword evidence="5" id="KW-0418">Kinase</keyword>
<evidence type="ECO:0000259" key="8">
    <source>
        <dbReference type="PROSITE" id="PS50110"/>
    </source>
</evidence>
<dbReference type="PANTHER" id="PTHR43065">
    <property type="entry name" value="SENSOR HISTIDINE KINASE"/>
    <property type="match status" value="1"/>
</dbReference>
<dbReference type="InterPro" id="IPR036890">
    <property type="entry name" value="HATPase_C_sf"/>
</dbReference>
<dbReference type="Pfam" id="PF08448">
    <property type="entry name" value="PAS_4"/>
    <property type="match status" value="1"/>
</dbReference>
<dbReference type="RefSeq" id="WP_092046912.1">
    <property type="nucleotide sequence ID" value="NZ_FOTK01000072.1"/>
</dbReference>
<dbReference type="SMART" id="SM00387">
    <property type="entry name" value="HATPase_c"/>
    <property type="match status" value="1"/>
</dbReference>
<dbReference type="EMBL" id="FOTK01000072">
    <property type="protein sequence ID" value="SFM89451.1"/>
    <property type="molecule type" value="Genomic_DNA"/>
</dbReference>
<organism evidence="10 11">
    <name type="scientific">Methylobacterium pseudosasicola</name>
    <dbReference type="NCBI Taxonomy" id="582667"/>
    <lineage>
        <taxon>Bacteria</taxon>
        <taxon>Pseudomonadati</taxon>
        <taxon>Pseudomonadota</taxon>
        <taxon>Alphaproteobacteria</taxon>
        <taxon>Hyphomicrobiales</taxon>
        <taxon>Methylobacteriaceae</taxon>
        <taxon>Methylobacterium</taxon>
    </lineage>
</organism>
<name>A0A1I4UKL0_9HYPH</name>
<dbReference type="InterPro" id="IPR003594">
    <property type="entry name" value="HATPase_dom"/>
</dbReference>
<dbReference type="EC" id="2.7.13.3" evidence="2"/>
<dbReference type="Gene3D" id="3.30.450.20">
    <property type="entry name" value="PAS domain"/>
    <property type="match status" value="1"/>
</dbReference>